<evidence type="ECO:0000313" key="2">
    <source>
        <dbReference type="EMBL" id="RMX09318.1"/>
    </source>
</evidence>
<dbReference type="AlphaFoldDB" id="A0A3M6R214"/>
<dbReference type="OrthoDB" id="9803459at2"/>
<dbReference type="PANTHER" id="PTHR47396">
    <property type="entry name" value="TYPE I RESTRICTION ENZYME ECOKI R PROTEIN"/>
    <property type="match status" value="1"/>
</dbReference>
<dbReference type="GO" id="GO:0005524">
    <property type="term" value="F:ATP binding"/>
    <property type="evidence" value="ECO:0007669"/>
    <property type="project" value="InterPro"/>
</dbReference>
<dbReference type="InterPro" id="IPR006935">
    <property type="entry name" value="Helicase/UvrB_N"/>
</dbReference>
<name>A0A3M6R214_9BURK</name>
<dbReference type="InterPro" id="IPR027417">
    <property type="entry name" value="P-loop_NTPase"/>
</dbReference>
<dbReference type="GO" id="GO:0004519">
    <property type="term" value="F:endonuclease activity"/>
    <property type="evidence" value="ECO:0007669"/>
    <property type="project" value="UniProtKB-KW"/>
</dbReference>
<dbReference type="GO" id="GO:0003677">
    <property type="term" value="F:DNA binding"/>
    <property type="evidence" value="ECO:0007669"/>
    <property type="project" value="InterPro"/>
</dbReference>
<proteinExistence type="predicted"/>
<keyword evidence="2" id="KW-0540">Nuclease</keyword>
<evidence type="ECO:0000259" key="1">
    <source>
        <dbReference type="Pfam" id="PF04851"/>
    </source>
</evidence>
<sequence>MSEQFFQQPILNSPYEYPARHWALDEAGQPSGQIIDSRRRADFITPIPRPRKARGGQADLLFDEGKGLSSAAQAYDHTAIINAVRQEVDAWRKLPPSQWRVTPETARLLQHWRAHEFSGVRPFFCQIEAAETAIWLTEVAPQLGQRGQRFLDHLARASQDANPGLMRLALKLATGAGKTTVMAMLIAWQTVNAVRHPGSKKFTRGFLLVAPGLTIRDRLRVLLPNDPESYYASREIVPRDMLADLDRAKIVITNYHAFKRRERMELSRGGRRLLQGRTGSAPDTLETEGQMLQRVMPDLMGMKNILVLNDEAHHCYREKPASDDDFIDDKGNPLTGDDLKAAKEHAKSENEAARLWIAGLETVQRHLGVQRVIDLSATPFFLAGSGYVEGTLFPWTMSDFSLMDAIECGIVKLPRVPVVDNIPGAEMPIYRELWKHIGKKMPKKGRGKGGALDPHAIPVELQTALEALYGHYVQTFEAWKKAGIKVPPCFIVVCNNTATSKLVYDYIAGFDRTDENGNITRVPGRLELFRNFDDYGEPLARPNTLLIDSEQLESGEALDDNFRRMAGDEIERFRREIIERTGDRARADDLSDQDLLREVMNTVGKPGRLGESIRCVVSVSMLTEGWDANTVTHILGVRAFGTQLLCEQVIGRALRRQSYERNAQGLFDVEYADVFGIPFDFTAKPVVTAPPTPRETVTVKALRPERDHLEIRFPRVLGYRVERPQAGLQARFGDEHHMTLTPDMVGPTQTQNAGIIGEAVNLTVQHLGDVRQSTLLMELTRHLIQHWREPGQEPPIHLFGPLKRIARQWLDECLHCKGDTYPAQLMYRALADKACQKITAAITRQALEKGDQVKAILDPYNPTGSTAHVRFATAREGRFETLGPPPKNHVNWVVTDSDWEAEFCRVAEQHPRVIAYTKNHNLGLDVPYQFGPDNRLYQPDFIVLVDDGHGADDPLHLIVEIKGYRREDADFKKAAMQSYWLPAVNQLGAHGRWAFAEFGDVYEMQSDFAQKVQAEFDKMLQAAGKKP</sequence>
<dbReference type="SUPFAM" id="SSF52540">
    <property type="entry name" value="P-loop containing nucleoside triphosphate hydrolases"/>
    <property type="match status" value="1"/>
</dbReference>
<dbReference type="NCBIfam" id="NF046055">
    <property type="entry name" value="restr_BPTD_3080"/>
    <property type="match status" value="1"/>
</dbReference>
<keyword evidence="2" id="KW-0255">Endonuclease</keyword>
<dbReference type="EMBL" id="RDQJ01000032">
    <property type="protein sequence ID" value="RMX09318.1"/>
    <property type="molecule type" value="Genomic_DNA"/>
</dbReference>
<dbReference type="RefSeq" id="WP_122245892.1">
    <property type="nucleotide sequence ID" value="NZ_RDQJ01000032.1"/>
</dbReference>
<dbReference type="GO" id="GO:0016787">
    <property type="term" value="F:hydrolase activity"/>
    <property type="evidence" value="ECO:0007669"/>
    <property type="project" value="InterPro"/>
</dbReference>
<keyword evidence="2" id="KW-0378">Hydrolase</keyword>
<dbReference type="GO" id="GO:0005829">
    <property type="term" value="C:cytosol"/>
    <property type="evidence" value="ECO:0007669"/>
    <property type="project" value="TreeGrafter"/>
</dbReference>
<dbReference type="PANTHER" id="PTHR47396:SF1">
    <property type="entry name" value="ATP-DEPENDENT HELICASE IRC3-RELATED"/>
    <property type="match status" value="1"/>
</dbReference>
<feature type="domain" description="Helicase/UvrB N-terminal" evidence="1">
    <location>
        <begin position="163"/>
        <end position="319"/>
    </location>
</feature>
<dbReference type="Gene3D" id="3.40.50.300">
    <property type="entry name" value="P-loop containing nucleotide triphosphate hydrolases"/>
    <property type="match status" value="2"/>
</dbReference>
<dbReference type="InterPro" id="IPR050742">
    <property type="entry name" value="Helicase_Restrict-Modif_Enz"/>
</dbReference>
<dbReference type="Pfam" id="PF04851">
    <property type="entry name" value="ResIII"/>
    <property type="match status" value="1"/>
</dbReference>
<protein>
    <submittedName>
        <fullName evidence="2">Restriction endonuclease</fullName>
    </submittedName>
</protein>
<dbReference type="Proteomes" id="UP000275180">
    <property type="component" value="Unassembled WGS sequence"/>
</dbReference>
<comment type="caution">
    <text evidence="2">The sequence shown here is derived from an EMBL/GenBank/DDBJ whole genome shotgun (WGS) entry which is preliminary data.</text>
</comment>
<organism evidence="2 3">
    <name type="scientific">Vandammella animalimorsus</name>
    <dbReference type="NCBI Taxonomy" id="2029117"/>
    <lineage>
        <taxon>Bacteria</taxon>
        <taxon>Pseudomonadati</taxon>
        <taxon>Pseudomonadota</taxon>
        <taxon>Betaproteobacteria</taxon>
        <taxon>Burkholderiales</taxon>
        <taxon>Comamonadaceae</taxon>
        <taxon>Vandammella</taxon>
    </lineage>
</organism>
<accession>A0A3M6R214</accession>
<gene>
    <name evidence="2" type="ORF">EBQ34_13600</name>
</gene>
<evidence type="ECO:0000313" key="3">
    <source>
        <dbReference type="Proteomes" id="UP000275180"/>
    </source>
</evidence>
<reference evidence="2 3" key="1">
    <citation type="submission" date="2018-10" db="EMBL/GenBank/DDBJ databases">
        <title>Comamonadaceae CDC group NO-1 genome sequencing and assembly.</title>
        <authorList>
            <person name="Bernier A.-M."/>
            <person name="Bernard K."/>
        </authorList>
    </citation>
    <scope>NUCLEOTIDE SEQUENCE [LARGE SCALE GENOMIC DNA]</scope>
    <source>
        <strain evidence="2 3">NML180582</strain>
    </source>
</reference>